<dbReference type="Proteomes" id="UP000285326">
    <property type="component" value="Unassembled WGS sequence"/>
</dbReference>
<feature type="region of interest" description="Disordered" evidence="1">
    <location>
        <begin position="310"/>
        <end position="330"/>
    </location>
</feature>
<evidence type="ECO:0000256" key="1">
    <source>
        <dbReference type="SAM" id="MobiDB-lite"/>
    </source>
</evidence>
<organism evidence="2 3">
    <name type="scientific">Golovinomyces cichoracearum</name>
    <dbReference type="NCBI Taxonomy" id="62708"/>
    <lineage>
        <taxon>Eukaryota</taxon>
        <taxon>Fungi</taxon>
        <taxon>Dikarya</taxon>
        <taxon>Ascomycota</taxon>
        <taxon>Pezizomycotina</taxon>
        <taxon>Leotiomycetes</taxon>
        <taxon>Erysiphales</taxon>
        <taxon>Erysiphaceae</taxon>
        <taxon>Golovinomyces</taxon>
    </lineage>
</organism>
<proteinExistence type="predicted"/>
<feature type="compositionally biased region" description="Basic and acidic residues" evidence="1">
    <location>
        <begin position="314"/>
        <end position="330"/>
    </location>
</feature>
<evidence type="ECO:0000313" key="3">
    <source>
        <dbReference type="Proteomes" id="UP000285326"/>
    </source>
</evidence>
<protein>
    <submittedName>
        <fullName evidence="2">Uncharacterized protein</fullName>
    </submittedName>
</protein>
<gene>
    <name evidence="2" type="ORF">GcM1_164002</name>
</gene>
<sequence>MGKPMASLDLSGTAEFTIDDVLSGFAFYWQDGQPVRPFSLGAVHHNVGRLQNYEADDSTRFSNTFIGSDYGIAELAWRVFVAIAPVSCDDCDFSTGPIARFSAVYRVGSVLRGSFTFQGGRGLFINKTNKLLEVDYVVSVQRKEGDHSGPPRRMHLASRVLVGGANDLLPQEFGQYIELPELRVNEFYACVRGFLGMILILALVIGLTQPPAASSSVAEMLLASYGAVPGGYTRREWRRTLNEKVWKPEAINLIGLRFARDGARNHMILTSGNFSVNGAEVGNTGEPVYLSGMALYRLLEVANGLGDAGGNDGLGHEETHGIDKKGSDKR</sequence>
<dbReference type="EMBL" id="MCBS01016495">
    <property type="protein sequence ID" value="RKF82988.1"/>
    <property type="molecule type" value="Genomic_DNA"/>
</dbReference>
<evidence type="ECO:0000313" key="2">
    <source>
        <dbReference type="EMBL" id="RKF82988.1"/>
    </source>
</evidence>
<comment type="caution">
    <text evidence="2">The sequence shown here is derived from an EMBL/GenBank/DDBJ whole genome shotgun (WGS) entry which is preliminary data.</text>
</comment>
<accession>A0A420J884</accession>
<reference evidence="2 3" key="1">
    <citation type="journal article" date="2018" name="BMC Genomics">
        <title>Comparative genome analyses reveal sequence features reflecting distinct modes of host-adaptation between dicot and monocot powdery mildew.</title>
        <authorList>
            <person name="Wu Y."/>
            <person name="Ma X."/>
            <person name="Pan Z."/>
            <person name="Kale S.D."/>
            <person name="Song Y."/>
            <person name="King H."/>
            <person name="Zhang Q."/>
            <person name="Presley C."/>
            <person name="Deng X."/>
            <person name="Wei C.I."/>
            <person name="Xiao S."/>
        </authorList>
    </citation>
    <scope>NUCLEOTIDE SEQUENCE [LARGE SCALE GENOMIC DNA]</scope>
    <source>
        <strain evidence="2">UMSG1</strain>
    </source>
</reference>
<name>A0A420J884_9PEZI</name>
<dbReference type="AlphaFoldDB" id="A0A420J884"/>